<dbReference type="AlphaFoldDB" id="A0A139I7R3"/>
<comment type="caution">
    <text evidence="2">The sequence shown here is derived from an EMBL/GenBank/DDBJ whole genome shotgun (WGS) entry which is preliminary data.</text>
</comment>
<gene>
    <name evidence="2" type="ORF">AC579_2312</name>
</gene>
<sequence length="495" mass="55842">MAAQRVRTLFLSFIDSPCKTIIDAGVNLSKRNGWATEVYCIDGIVTDDGHCKWLLERVIRDTVTMAGREQAQLLVFYGGYGTSSNVSEEAVLHGSVTGEAGMGYNSSFSLYYLLAELSNIDQNCLLVLHTSISAGHLAIWRDRNSKSTRNLQVLLFHEDQSLKVTYFKDEQGNTVKDDQGVDLIDACQNEPFQQLGKAKDALSDMIKTCYYGKLQLNESFRQKLNDIGLQYTAFFHDDTIASFALESFGQGKATASESSGNYKKISVFLLVFNVPGWPEYDPQQRLDEPRLRLELLSSVLKKCYDFEVELFQLPHQTGFPATKRVIEALRGHTQEHNHDDSLLIFCYSGEAWTSPTDNDIHASPYADRRGSVNMTDVDRYLHDNVKSDVLRIMDCEHAATLKPEMSTTRTAKADKSKSKPRDRVFELITSNDRETLFERVIGRLINRARSSFTVSDLKHDLQDVDPNSARDSRPRRRTAGPNQGKAIPPKTQEPQ</sequence>
<dbReference type="Proteomes" id="UP000073492">
    <property type="component" value="Unassembled WGS sequence"/>
</dbReference>
<dbReference type="OrthoDB" id="3645928at2759"/>
<feature type="compositionally biased region" description="Basic and acidic residues" evidence="1">
    <location>
        <begin position="458"/>
        <end position="472"/>
    </location>
</feature>
<keyword evidence="3" id="KW-1185">Reference proteome</keyword>
<dbReference type="EMBL" id="LFZO01000239">
    <property type="protein sequence ID" value="KXT10780.1"/>
    <property type="molecule type" value="Genomic_DNA"/>
</dbReference>
<evidence type="ECO:0000313" key="2">
    <source>
        <dbReference type="EMBL" id="KXT10780.1"/>
    </source>
</evidence>
<accession>A0A139I7R3</accession>
<reference evidence="2 3" key="1">
    <citation type="submission" date="2015-07" db="EMBL/GenBank/DDBJ databases">
        <title>Comparative genomics of the Sigatoka disease complex on banana suggests a link between parallel evolutionary changes in Pseudocercospora fijiensis and Pseudocercospora eumusae and increased virulence on the banana host.</title>
        <authorList>
            <person name="Chang T.-C."/>
            <person name="Salvucci A."/>
            <person name="Crous P.W."/>
            <person name="Stergiopoulos I."/>
        </authorList>
    </citation>
    <scope>NUCLEOTIDE SEQUENCE [LARGE SCALE GENOMIC DNA]</scope>
    <source>
        <strain evidence="2 3">CBS 116634</strain>
    </source>
</reference>
<name>A0A139I7R3_9PEZI</name>
<proteinExistence type="predicted"/>
<evidence type="ECO:0000256" key="1">
    <source>
        <dbReference type="SAM" id="MobiDB-lite"/>
    </source>
</evidence>
<organism evidence="2 3">
    <name type="scientific">Pseudocercospora musae</name>
    <dbReference type="NCBI Taxonomy" id="113226"/>
    <lineage>
        <taxon>Eukaryota</taxon>
        <taxon>Fungi</taxon>
        <taxon>Dikarya</taxon>
        <taxon>Ascomycota</taxon>
        <taxon>Pezizomycotina</taxon>
        <taxon>Dothideomycetes</taxon>
        <taxon>Dothideomycetidae</taxon>
        <taxon>Mycosphaerellales</taxon>
        <taxon>Mycosphaerellaceae</taxon>
        <taxon>Pseudocercospora</taxon>
    </lineage>
</organism>
<feature type="region of interest" description="Disordered" evidence="1">
    <location>
        <begin position="458"/>
        <end position="495"/>
    </location>
</feature>
<protein>
    <submittedName>
        <fullName evidence="2">Uncharacterized protein</fullName>
    </submittedName>
</protein>
<evidence type="ECO:0000313" key="3">
    <source>
        <dbReference type="Proteomes" id="UP000073492"/>
    </source>
</evidence>